<dbReference type="EMBL" id="QPID01000001">
    <property type="protein sequence ID" value="RCU52798.1"/>
    <property type="molecule type" value="Genomic_DNA"/>
</dbReference>
<keyword evidence="4" id="KW-1185">Reference proteome</keyword>
<dbReference type="Proteomes" id="UP000252558">
    <property type="component" value="Unassembled WGS sequence"/>
</dbReference>
<feature type="chain" id="PRO_5016630133" evidence="1">
    <location>
        <begin position="25"/>
        <end position="303"/>
    </location>
</feature>
<feature type="domain" description="Serine aminopeptidase S33" evidence="2">
    <location>
        <begin position="65"/>
        <end position="206"/>
    </location>
</feature>
<dbReference type="SUPFAM" id="SSF53474">
    <property type="entry name" value="alpha/beta-Hydrolases"/>
    <property type="match status" value="1"/>
</dbReference>
<feature type="signal peptide" evidence="1">
    <location>
        <begin position="1"/>
        <end position="24"/>
    </location>
</feature>
<protein>
    <submittedName>
        <fullName evidence="3">Alpha/beta hydrolase</fullName>
    </submittedName>
</protein>
<evidence type="ECO:0000313" key="4">
    <source>
        <dbReference type="Proteomes" id="UP000252558"/>
    </source>
</evidence>
<name>A0A368NQW7_9GAMM</name>
<reference evidence="3 4" key="1">
    <citation type="submission" date="2018-07" db="EMBL/GenBank/DDBJ databases">
        <title>Corallincola holothuriorum sp. nov., a new facultative anaerobe isolated from sea cucumber Apostichopus japonicus.</title>
        <authorList>
            <person name="Xia H."/>
        </authorList>
    </citation>
    <scope>NUCLEOTIDE SEQUENCE [LARGE SCALE GENOMIC DNA]</scope>
    <source>
        <strain evidence="3 4">C4</strain>
    </source>
</reference>
<dbReference type="OrthoDB" id="9798884at2"/>
<evidence type="ECO:0000259" key="2">
    <source>
        <dbReference type="Pfam" id="PF12146"/>
    </source>
</evidence>
<dbReference type="PANTHER" id="PTHR12277">
    <property type="entry name" value="ALPHA/BETA HYDROLASE DOMAIN-CONTAINING PROTEIN"/>
    <property type="match status" value="1"/>
</dbReference>
<dbReference type="InterPro" id="IPR022742">
    <property type="entry name" value="Hydrolase_4"/>
</dbReference>
<organism evidence="3 4">
    <name type="scientific">Corallincola holothuriorum</name>
    <dbReference type="NCBI Taxonomy" id="2282215"/>
    <lineage>
        <taxon>Bacteria</taxon>
        <taxon>Pseudomonadati</taxon>
        <taxon>Pseudomonadota</taxon>
        <taxon>Gammaproteobacteria</taxon>
        <taxon>Alteromonadales</taxon>
        <taxon>Psychromonadaceae</taxon>
        <taxon>Corallincola</taxon>
    </lineage>
</organism>
<evidence type="ECO:0000313" key="3">
    <source>
        <dbReference type="EMBL" id="RCU52798.1"/>
    </source>
</evidence>
<proteinExistence type="predicted"/>
<dbReference type="PANTHER" id="PTHR12277:SF81">
    <property type="entry name" value="PROTEIN ABHD13"/>
    <property type="match status" value="1"/>
</dbReference>
<dbReference type="PROSITE" id="PS51257">
    <property type="entry name" value="PROKAR_LIPOPROTEIN"/>
    <property type="match status" value="1"/>
</dbReference>
<dbReference type="GO" id="GO:0016787">
    <property type="term" value="F:hydrolase activity"/>
    <property type="evidence" value="ECO:0007669"/>
    <property type="project" value="UniProtKB-KW"/>
</dbReference>
<dbReference type="Pfam" id="PF12146">
    <property type="entry name" value="Hydrolase_4"/>
    <property type="match status" value="1"/>
</dbReference>
<keyword evidence="3" id="KW-0378">Hydrolase</keyword>
<gene>
    <name evidence="3" type="ORF">DU002_02210</name>
</gene>
<evidence type="ECO:0000256" key="1">
    <source>
        <dbReference type="SAM" id="SignalP"/>
    </source>
</evidence>
<accession>A0A368NQW7</accession>
<dbReference type="Gene3D" id="3.40.50.1820">
    <property type="entry name" value="alpha/beta hydrolase"/>
    <property type="match status" value="1"/>
</dbReference>
<dbReference type="RefSeq" id="WP_114336706.1">
    <property type="nucleotide sequence ID" value="NZ_QPID01000001.1"/>
</dbReference>
<dbReference type="InterPro" id="IPR029058">
    <property type="entry name" value="AB_hydrolase_fold"/>
</dbReference>
<keyword evidence="1" id="KW-0732">Signal</keyword>
<sequence length="303" mass="34121">MISKLLVMFSVCFLTACSSNWAFYAPKAESTRAESQYHFPYQNIQVTSQSGNKLDAQLHKTSVRSPLGLVMHFHGNRGNISETFDKVEWLLDEGYDVLVFDYSGYGRSEGAADPKVTYLDARSMLKIFSELSRPHDDYKKIVWGTSLGGVILISGLSEPGSRLDIDLMIVDSSFYRYSDTASHIASRYPLGKLVSWIPALIFDDHYAPEGRLSQLPNVPLLFTHCETDTLIPIEFTEQLYEEAVGAKGLWRLPNCKHARSFANENRQNQKILLQVLEQPGLVAPEFTYYAARTALYNSVLAGR</sequence>
<comment type="caution">
    <text evidence="3">The sequence shown here is derived from an EMBL/GenBank/DDBJ whole genome shotgun (WGS) entry which is preliminary data.</text>
</comment>
<dbReference type="AlphaFoldDB" id="A0A368NQW7"/>